<gene>
    <name evidence="2" type="ORF">U9M73_21180</name>
</gene>
<dbReference type="Gene3D" id="3.40.630.30">
    <property type="match status" value="1"/>
</dbReference>
<dbReference type="EMBL" id="JAYERP010000001">
    <property type="protein sequence ID" value="MEA3572446.1"/>
    <property type="molecule type" value="Genomic_DNA"/>
</dbReference>
<evidence type="ECO:0000313" key="2">
    <source>
        <dbReference type="EMBL" id="MEA3572446.1"/>
    </source>
</evidence>
<dbReference type="InterPro" id="IPR016181">
    <property type="entry name" value="Acyl_CoA_acyltransferase"/>
</dbReference>
<accession>A0ABU5PR83</accession>
<feature type="domain" description="N-acetyltransferase" evidence="1">
    <location>
        <begin position="1"/>
        <end position="96"/>
    </location>
</feature>
<evidence type="ECO:0000313" key="3">
    <source>
        <dbReference type="Proteomes" id="UP001292216"/>
    </source>
</evidence>
<dbReference type="Proteomes" id="UP001292216">
    <property type="component" value="Unassembled WGS sequence"/>
</dbReference>
<keyword evidence="3" id="KW-1185">Reference proteome</keyword>
<dbReference type="InterPro" id="IPR000182">
    <property type="entry name" value="GNAT_dom"/>
</dbReference>
<dbReference type="EC" id="2.3.1.-" evidence="2"/>
<organism evidence="2 3">
    <name type="scientific">Paenibacillus phoenicis</name>
    <dbReference type="NCBI Taxonomy" id="554117"/>
    <lineage>
        <taxon>Bacteria</taxon>
        <taxon>Bacillati</taxon>
        <taxon>Bacillota</taxon>
        <taxon>Bacilli</taxon>
        <taxon>Bacillales</taxon>
        <taxon>Paenibacillaceae</taxon>
        <taxon>Paenibacillus</taxon>
    </lineage>
</organism>
<dbReference type="GO" id="GO:0016746">
    <property type="term" value="F:acyltransferase activity"/>
    <property type="evidence" value="ECO:0007669"/>
    <property type="project" value="UniProtKB-KW"/>
</dbReference>
<dbReference type="RefSeq" id="WP_323079000.1">
    <property type="nucleotide sequence ID" value="NZ_CBCSKM010000022.1"/>
</dbReference>
<keyword evidence="2" id="KW-0808">Transferase</keyword>
<comment type="caution">
    <text evidence="2">The sequence shown here is derived from an EMBL/GenBank/DDBJ whole genome shotgun (WGS) entry which is preliminary data.</text>
</comment>
<reference evidence="2 3" key="1">
    <citation type="submission" date="2023-12" db="EMBL/GenBank/DDBJ databases">
        <title>Whole genome sequencing of Paenibacillus phoenicis isolated from the Phoenix Mars Lander spacecraft assembly facility.</title>
        <authorList>
            <person name="Garcia A."/>
            <person name="Venkateswaran K."/>
        </authorList>
    </citation>
    <scope>NUCLEOTIDE SEQUENCE [LARGE SCALE GENOMIC DNA]</scope>
    <source>
        <strain evidence="2 3">3PO2SA</strain>
    </source>
</reference>
<keyword evidence="2" id="KW-0012">Acyltransferase</keyword>
<protein>
    <submittedName>
        <fullName evidence="2">GNAT family N-acetyltransferase</fullName>
        <ecNumber evidence="2">2.3.1.-</ecNumber>
    </submittedName>
</protein>
<name>A0ABU5PR83_9BACL</name>
<dbReference type="PROSITE" id="PS51186">
    <property type="entry name" value="GNAT"/>
    <property type="match status" value="1"/>
</dbReference>
<sequence>MSDQTEGRLTGYFSWYSAGGVEANINAMVHPQQRRQGIFRTLLEAAATDMREQGIQACRFKVPADSDAGQHTMEHLGAQFDKSQYAMEFLALPSDEIRNPNLALRRKR</sequence>
<dbReference type="Pfam" id="PF00583">
    <property type="entry name" value="Acetyltransf_1"/>
    <property type="match status" value="1"/>
</dbReference>
<proteinExistence type="predicted"/>
<dbReference type="SUPFAM" id="SSF55729">
    <property type="entry name" value="Acyl-CoA N-acyltransferases (Nat)"/>
    <property type="match status" value="1"/>
</dbReference>
<dbReference type="CDD" id="cd04301">
    <property type="entry name" value="NAT_SF"/>
    <property type="match status" value="1"/>
</dbReference>
<evidence type="ECO:0000259" key="1">
    <source>
        <dbReference type="PROSITE" id="PS51186"/>
    </source>
</evidence>